<protein>
    <submittedName>
        <fullName evidence="1">Uncharacterized protein</fullName>
    </submittedName>
</protein>
<dbReference type="Proteomes" id="UP001177021">
    <property type="component" value="Unassembled WGS sequence"/>
</dbReference>
<organism evidence="1 2">
    <name type="scientific">Trifolium pratense</name>
    <name type="common">Red clover</name>
    <dbReference type="NCBI Taxonomy" id="57577"/>
    <lineage>
        <taxon>Eukaryota</taxon>
        <taxon>Viridiplantae</taxon>
        <taxon>Streptophyta</taxon>
        <taxon>Embryophyta</taxon>
        <taxon>Tracheophyta</taxon>
        <taxon>Spermatophyta</taxon>
        <taxon>Magnoliopsida</taxon>
        <taxon>eudicotyledons</taxon>
        <taxon>Gunneridae</taxon>
        <taxon>Pentapetalae</taxon>
        <taxon>rosids</taxon>
        <taxon>fabids</taxon>
        <taxon>Fabales</taxon>
        <taxon>Fabaceae</taxon>
        <taxon>Papilionoideae</taxon>
        <taxon>50 kb inversion clade</taxon>
        <taxon>NPAAA clade</taxon>
        <taxon>Hologalegina</taxon>
        <taxon>IRL clade</taxon>
        <taxon>Trifolieae</taxon>
        <taxon>Trifolium</taxon>
    </lineage>
</organism>
<accession>A0ACB0J824</accession>
<proteinExistence type="predicted"/>
<evidence type="ECO:0000313" key="2">
    <source>
        <dbReference type="Proteomes" id="UP001177021"/>
    </source>
</evidence>
<sequence length="285" mass="32320">MLIITYSACLHDQMGIPFSFGFLTTAAAYDFVAPTKEIQWLVSVFAGIIFSLIVYRFTAIFSSRLVAGYRKLTGAVKVEWNNRGFSTFHALFAAFTSLYLLILSDLFKDGSQEKLVVNRSSAFSNSVLSFSTGYFLTDLAFVIWNFPALGGLEYVLHHGLSLFSIIQSLLIGQAQIYILMVLFTESTTPFVNLRWYLDTAGLKSSKLYIWNGIALFFGWLVARIFLFIFLFTHMWTHFDEVKQVVPLGFYSLLAVPSVLAVMNLFWFWKIAKGMVKTISKAKHSK</sequence>
<keyword evidence="2" id="KW-1185">Reference proteome</keyword>
<comment type="caution">
    <text evidence="1">The sequence shown here is derived from an EMBL/GenBank/DDBJ whole genome shotgun (WGS) entry which is preliminary data.</text>
</comment>
<reference evidence="1" key="1">
    <citation type="submission" date="2023-10" db="EMBL/GenBank/DDBJ databases">
        <authorList>
            <person name="Rodriguez Cubillos JULIANA M."/>
            <person name="De Vega J."/>
        </authorList>
    </citation>
    <scope>NUCLEOTIDE SEQUENCE</scope>
</reference>
<gene>
    <name evidence="1" type="ORF">MILVUS5_LOCUS10398</name>
</gene>
<evidence type="ECO:0000313" key="1">
    <source>
        <dbReference type="EMBL" id="CAJ2640567.1"/>
    </source>
</evidence>
<dbReference type="EMBL" id="CASHSV030000024">
    <property type="protein sequence ID" value="CAJ2640567.1"/>
    <property type="molecule type" value="Genomic_DNA"/>
</dbReference>
<name>A0ACB0J824_TRIPR</name>